<feature type="transmembrane region" description="Helical" evidence="1">
    <location>
        <begin position="97"/>
        <end position="118"/>
    </location>
</feature>
<organism evidence="2 3">
    <name type="scientific">Brevibacillus gelatini</name>
    <dbReference type="NCBI Taxonomy" id="1655277"/>
    <lineage>
        <taxon>Bacteria</taxon>
        <taxon>Bacillati</taxon>
        <taxon>Bacillota</taxon>
        <taxon>Bacilli</taxon>
        <taxon>Bacillales</taxon>
        <taxon>Paenibacillaceae</taxon>
        <taxon>Brevibacillus</taxon>
    </lineage>
</organism>
<evidence type="ECO:0000313" key="3">
    <source>
        <dbReference type="Proteomes" id="UP000268829"/>
    </source>
</evidence>
<dbReference type="OrthoDB" id="9155572at2"/>
<proteinExistence type="predicted"/>
<dbReference type="InterPro" id="IPR019690">
    <property type="entry name" value="DUF2569"/>
</dbReference>
<keyword evidence="3" id="KW-1185">Reference proteome</keyword>
<evidence type="ECO:0000256" key="1">
    <source>
        <dbReference type="SAM" id="Phobius"/>
    </source>
</evidence>
<gene>
    <name evidence="2" type="ORF">EDM57_01975</name>
</gene>
<feature type="transmembrane region" description="Helical" evidence="1">
    <location>
        <begin position="64"/>
        <end position="85"/>
    </location>
</feature>
<dbReference type="EMBL" id="RHHS01000008">
    <property type="protein sequence ID" value="RNB61152.1"/>
    <property type="molecule type" value="Genomic_DNA"/>
</dbReference>
<dbReference type="Proteomes" id="UP000268829">
    <property type="component" value="Unassembled WGS sequence"/>
</dbReference>
<feature type="transmembrane region" description="Helical" evidence="1">
    <location>
        <begin position="18"/>
        <end position="44"/>
    </location>
</feature>
<keyword evidence="1" id="KW-0472">Membrane</keyword>
<dbReference type="Pfam" id="PF10754">
    <property type="entry name" value="DUF2569"/>
    <property type="match status" value="1"/>
</dbReference>
<protein>
    <submittedName>
        <fullName evidence="2">DUF2569 domain-containing protein</fullName>
    </submittedName>
</protein>
<sequence length="164" mass="18411">MNTNLETQKPEPTGLGGWLILPAISIIFTPIGQLFSLADIFVNYSGTIELLGPYMETSMLLTVYYYGSILFEIALLFYSIFLLLAFFRKKKSAPDMFIGLLLVMLTVSIVDMLAWSYIAKLFPNGSETGAVADTGRSLIRAGISAMIWIPYFRLSRRVKNTFVR</sequence>
<keyword evidence="1" id="KW-1133">Transmembrane helix</keyword>
<dbReference type="AlphaFoldDB" id="A0A3M8BCZ5"/>
<feature type="transmembrane region" description="Helical" evidence="1">
    <location>
        <begin position="138"/>
        <end position="154"/>
    </location>
</feature>
<evidence type="ECO:0000313" key="2">
    <source>
        <dbReference type="EMBL" id="RNB61152.1"/>
    </source>
</evidence>
<accession>A0A3M8BCZ5</accession>
<dbReference type="RefSeq" id="WP_122903102.1">
    <property type="nucleotide sequence ID" value="NZ_RHHS01000008.1"/>
</dbReference>
<reference evidence="2 3" key="1">
    <citation type="submission" date="2018-10" db="EMBL/GenBank/DDBJ databases">
        <title>Phylogenomics of Brevibacillus.</title>
        <authorList>
            <person name="Dunlap C."/>
        </authorList>
    </citation>
    <scope>NUCLEOTIDE SEQUENCE [LARGE SCALE GENOMIC DNA]</scope>
    <source>
        <strain evidence="2 3">DSM 100115</strain>
    </source>
</reference>
<comment type="caution">
    <text evidence="2">The sequence shown here is derived from an EMBL/GenBank/DDBJ whole genome shotgun (WGS) entry which is preliminary data.</text>
</comment>
<name>A0A3M8BCZ5_9BACL</name>
<keyword evidence="1" id="KW-0812">Transmembrane</keyword>